<dbReference type="Proteomes" id="UP001240171">
    <property type="component" value="Unassembled WGS sequence"/>
</dbReference>
<name>A0ABT9CLG5_9BACL</name>
<reference evidence="1 2" key="1">
    <citation type="submission" date="2023-07" db="EMBL/GenBank/DDBJ databases">
        <title>Paenibacillus sp. JX-17 nov. isolated from soil.</title>
        <authorList>
            <person name="Wan Y."/>
            <person name="Liu B."/>
        </authorList>
    </citation>
    <scope>NUCLEOTIDE SEQUENCE [LARGE SCALE GENOMIC DNA]</scope>
    <source>
        <strain evidence="1 2">JX-17</strain>
    </source>
</reference>
<gene>
    <name evidence="1" type="ORF">Q5741_18745</name>
</gene>
<accession>A0ABT9CLG5</accession>
<evidence type="ECO:0000313" key="1">
    <source>
        <dbReference type="EMBL" id="MDO7908443.1"/>
    </source>
</evidence>
<protein>
    <submittedName>
        <fullName evidence="1">Uncharacterized protein</fullName>
    </submittedName>
</protein>
<organism evidence="1 2">
    <name type="scientific">Paenibacillus lacisoli</name>
    <dbReference type="NCBI Taxonomy" id="3064525"/>
    <lineage>
        <taxon>Bacteria</taxon>
        <taxon>Bacillati</taxon>
        <taxon>Bacillota</taxon>
        <taxon>Bacilli</taxon>
        <taxon>Bacillales</taxon>
        <taxon>Paenibacillaceae</taxon>
        <taxon>Paenibacillus</taxon>
    </lineage>
</organism>
<comment type="caution">
    <text evidence="1">The sequence shown here is derived from an EMBL/GenBank/DDBJ whole genome shotgun (WGS) entry which is preliminary data.</text>
</comment>
<dbReference type="EMBL" id="JAUQTB010000016">
    <property type="protein sequence ID" value="MDO7908443.1"/>
    <property type="molecule type" value="Genomic_DNA"/>
</dbReference>
<keyword evidence="2" id="KW-1185">Reference proteome</keyword>
<evidence type="ECO:0000313" key="2">
    <source>
        <dbReference type="Proteomes" id="UP001240171"/>
    </source>
</evidence>
<sequence length="75" mass="8541">MKIDTDDTIQVYEGHRLIWTCQANVLWYENSHRLSSLVIGDSLKIRGQKRCVIQVFEEGSGFEAAAKGFKALIVR</sequence>
<proteinExistence type="predicted"/>